<protein>
    <submittedName>
        <fullName evidence="1">Uncharacterized protein</fullName>
    </submittedName>
</protein>
<dbReference type="EMBL" id="PZQS01000004">
    <property type="protein sequence ID" value="PVD32398.1"/>
    <property type="molecule type" value="Genomic_DNA"/>
</dbReference>
<accession>A0A2T7PG40</accession>
<proteinExistence type="predicted"/>
<gene>
    <name evidence="1" type="ORF">C0Q70_07832</name>
</gene>
<evidence type="ECO:0000313" key="2">
    <source>
        <dbReference type="Proteomes" id="UP000245119"/>
    </source>
</evidence>
<keyword evidence="2" id="KW-1185">Reference proteome</keyword>
<dbReference type="AlphaFoldDB" id="A0A2T7PG40"/>
<reference evidence="1 2" key="1">
    <citation type="submission" date="2018-04" db="EMBL/GenBank/DDBJ databases">
        <title>The genome of golden apple snail Pomacea canaliculata provides insight into stress tolerance and invasive adaptation.</title>
        <authorList>
            <person name="Liu C."/>
            <person name="Liu B."/>
            <person name="Ren Y."/>
            <person name="Zhang Y."/>
            <person name="Wang H."/>
            <person name="Li S."/>
            <person name="Jiang F."/>
            <person name="Yin L."/>
            <person name="Zhang G."/>
            <person name="Qian W."/>
            <person name="Fan W."/>
        </authorList>
    </citation>
    <scope>NUCLEOTIDE SEQUENCE [LARGE SCALE GENOMIC DNA]</scope>
    <source>
        <strain evidence="1">SZHN2017</strain>
        <tissue evidence="1">Muscle</tissue>
    </source>
</reference>
<name>A0A2T7PG40_POMCA</name>
<evidence type="ECO:0000313" key="1">
    <source>
        <dbReference type="EMBL" id="PVD32398.1"/>
    </source>
</evidence>
<sequence>MHAGSVGQGHVTTSSLSSVNDLGADVCSQRAQHVLQTVPATDRYGNTELSRIANPLDAAAGCGVGADVRGADVSDKSTDGCRQLQKTWRPGPSTCACVRKPPIDGSFLQMKSLPPLSLDVEGLGLRKELELLLPPCI</sequence>
<dbReference type="Proteomes" id="UP000245119">
    <property type="component" value="Linkage Group LG4"/>
</dbReference>
<comment type="caution">
    <text evidence="1">The sequence shown here is derived from an EMBL/GenBank/DDBJ whole genome shotgun (WGS) entry which is preliminary data.</text>
</comment>
<organism evidence="1 2">
    <name type="scientific">Pomacea canaliculata</name>
    <name type="common">Golden apple snail</name>
    <dbReference type="NCBI Taxonomy" id="400727"/>
    <lineage>
        <taxon>Eukaryota</taxon>
        <taxon>Metazoa</taxon>
        <taxon>Spiralia</taxon>
        <taxon>Lophotrochozoa</taxon>
        <taxon>Mollusca</taxon>
        <taxon>Gastropoda</taxon>
        <taxon>Caenogastropoda</taxon>
        <taxon>Architaenioglossa</taxon>
        <taxon>Ampullarioidea</taxon>
        <taxon>Ampullariidae</taxon>
        <taxon>Pomacea</taxon>
    </lineage>
</organism>